<dbReference type="InterPro" id="IPR043129">
    <property type="entry name" value="ATPase_NBD"/>
</dbReference>
<keyword evidence="5" id="KW-0206">Cytoskeleton</keyword>
<dbReference type="OrthoDB" id="5132116at2759"/>
<dbReference type="InterPro" id="IPR004000">
    <property type="entry name" value="Actin"/>
</dbReference>
<dbReference type="SUPFAM" id="SSF53067">
    <property type="entry name" value="Actin-like ATPase domain"/>
    <property type="match status" value="2"/>
</dbReference>
<evidence type="ECO:0000256" key="3">
    <source>
        <dbReference type="ARBA" id="ARBA00022741"/>
    </source>
</evidence>
<keyword evidence="4" id="KW-0067">ATP-binding</keyword>
<organism evidence="7 8">
    <name type="scientific">Septoria linicola</name>
    <dbReference type="NCBI Taxonomy" id="215465"/>
    <lineage>
        <taxon>Eukaryota</taxon>
        <taxon>Fungi</taxon>
        <taxon>Dikarya</taxon>
        <taxon>Ascomycota</taxon>
        <taxon>Pezizomycotina</taxon>
        <taxon>Dothideomycetes</taxon>
        <taxon>Dothideomycetidae</taxon>
        <taxon>Mycosphaerellales</taxon>
        <taxon>Mycosphaerellaceae</taxon>
        <taxon>Septoria</taxon>
    </lineage>
</organism>
<evidence type="ECO:0000313" key="7">
    <source>
        <dbReference type="EMBL" id="USW53836.1"/>
    </source>
</evidence>
<dbReference type="PROSITE" id="PS01132">
    <property type="entry name" value="ACTINS_ACT_LIKE"/>
    <property type="match status" value="1"/>
</dbReference>
<accession>A0A9Q9EJJ4</accession>
<evidence type="ECO:0000313" key="8">
    <source>
        <dbReference type="Proteomes" id="UP001056384"/>
    </source>
</evidence>
<evidence type="ECO:0000256" key="4">
    <source>
        <dbReference type="ARBA" id="ARBA00022840"/>
    </source>
</evidence>
<dbReference type="FunFam" id="3.90.640.10:FF:000015">
    <property type="entry name" value="Actin-like protein"/>
    <property type="match status" value="1"/>
</dbReference>
<dbReference type="AlphaFoldDB" id="A0A9Q9EJJ4"/>
<keyword evidence="2" id="KW-0963">Cytoplasm</keyword>
<dbReference type="FunFam" id="3.30.420.40:FF:000018">
    <property type="entry name" value="Actin-like protein (Centractin)"/>
    <property type="match status" value="1"/>
</dbReference>
<protein>
    <submittedName>
        <fullName evidence="7">Actin family, ATPase, nucleotide binding domain-containing protein</fullName>
    </submittedName>
</protein>
<dbReference type="Pfam" id="PF00022">
    <property type="entry name" value="Actin"/>
    <property type="match status" value="1"/>
</dbReference>
<dbReference type="PANTHER" id="PTHR11937">
    <property type="entry name" value="ACTIN"/>
    <property type="match status" value="1"/>
</dbReference>
<dbReference type="GO" id="GO:0005856">
    <property type="term" value="C:cytoskeleton"/>
    <property type="evidence" value="ECO:0007669"/>
    <property type="project" value="UniProtKB-SubCell"/>
</dbReference>
<dbReference type="CDD" id="cd10216">
    <property type="entry name" value="ASKHA_NBD_Arp1"/>
    <property type="match status" value="1"/>
</dbReference>
<keyword evidence="3" id="KW-0547">Nucleotide-binding</keyword>
<reference evidence="7" key="1">
    <citation type="submission" date="2022-06" db="EMBL/GenBank/DDBJ databases">
        <title>Complete genome sequences of two strains of the flax pathogen Septoria linicola.</title>
        <authorList>
            <person name="Lapalu N."/>
            <person name="Simon A."/>
            <person name="Demenou B."/>
            <person name="Paumier D."/>
            <person name="Guillot M.-P."/>
            <person name="Gout L."/>
            <person name="Valade R."/>
        </authorList>
    </citation>
    <scope>NUCLEOTIDE SEQUENCE</scope>
    <source>
        <strain evidence="7">SE15195</strain>
    </source>
</reference>
<evidence type="ECO:0000256" key="6">
    <source>
        <dbReference type="ARBA" id="ARBA00038483"/>
    </source>
</evidence>
<dbReference type="GO" id="GO:0005524">
    <property type="term" value="F:ATP binding"/>
    <property type="evidence" value="ECO:0007669"/>
    <property type="project" value="UniProtKB-KW"/>
</dbReference>
<dbReference type="InterPro" id="IPR020902">
    <property type="entry name" value="Actin/actin-like_CS"/>
</dbReference>
<evidence type="ECO:0000256" key="2">
    <source>
        <dbReference type="ARBA" id="ARBA00022490"/>
    </source>
</evidence>
<sequence length="380" mass="42573">MGDLHNTPIVIDNGSGTIRAGYAGEDVPRSHFPSFVGRPKHLRVLAGGLEGDVFIGKRAEELRGLLKLRYPLEHGIVTDWDDMEKIWQYIYTEELKTLSEEHPVLLTEAPLNPRANRDTAAQILFETFNVPALYTSIQAVLSLYASGRTTGIVLDAGDGVSHAVPVYEGFAVTNSIRRIDVAGRDVTEELQRLLRKSGSVFHTSAEKEIVKQIKEKVSYVALDPKKEEKEWLNSSSRGGESKVVEYTLPDGKKLKIGSERFRAAEILFEPELIGLEWPGLHQIVVDSISRTDMDLRKALFGNIVLSGGSTMIKGFGDRLLHEVQRLAVKDMRIKIFAPPERLWSTWIGGSILAGLSTFRKMYVTIDDWHENPDIIHQRFA</sequence>
<dbReference type="Gene3D" id="3.30.420.40">
    <property type="match status" value="2"/>
</dbReference>
<dbReference type="PRINTS" id="PR00190">
    <property type="entry name" value="ACTIN"/>
</dbReference>
<dbReference type="SMART" id="SM00268">
    <property type="entry name" value="ACTIN"/>
    <property type="match status" value="1"/>
</dbReference>
<dbReference type="Gene3D" id="3.90.640.10">
    <property type="entry name" value="Actin, Chain A, domain 4"/>
    <property type="match status" value="1"/>
</dbReference>
<evidence type="ECO:0000256" key="5">
    <source>
        <dbReference type="ARBA" id="ARBA00023212"/>
    </source>
</evidence>
<dbReference type="EMBL" id="CP099422">
    <property type="protein sequence ID" value="USW53836.1"/>
    <property type="molecule type" value="Genomic_DNA"/>
</dbReference>
<dbReference type="Proteomes" id="UP001056384">
    <property type="component" value="Chromosome 5"/>
</dbReference>
<gene>
    <name evidence="7" type="ORF">Slin15195_G071550</name>
</gene>
<comment type="similarity">
    <text evidence="6">Belongs to the actin family. ARP1 subfamily.</text>
</comment>
<proteinExistence type="inferred from homology"/>
<comment type="subcellular location">
    <subcellularLocation>
        <location evidence="1">Cytoplasm</location>
        <location evidence="1">Cytoskeleton</location>
    </subcellularLocation>
</comment>
<keyword evidence="8" id="KW-1185">Reference proteome</keyword>
<name>A0A9Q9EJJ4_9PEZI</name>
<evidence type="ECO:0000256" key="1">
    <source>
        <dbReference type="ARBA" id="ARBA00004245"/>
    </source>
</evidence>